<feature type="domain" description="PIN" evidence="1">
    <location>
        <begin position="14"/>
        <end position="143"/>
    </location>
</feature>
<dbReference type="GO" id="GO:0004521">
    <property type="term" value="F:RNA endonuclease activity"/>
    <property type="evidence" value="ECO:0007669"/>
    <property type="project" value="InterPro"/>
</dbReference>
<dbReference type="PANTHER" id="PTHR42188:SF1">
    <property type="entry name" value="23S RRNA-SPECIFIC ENDONUCLEASE VAPC20"/>
    <property type="match status" value="1"/>
</dbReference>
<dbReference type="InterPro" id="IPR029060">
    <property type="entry name" value="PIN-like_dom_sf"/>
</dbReference>
<organism evidence="2 3">
    <name type="scientific">Candidatus Beckwithbacteria bacterium CG23_combo_of_CG06-09_8_20_14_all_47_9</name>
    <dbReference type="NCBI Taxonomy" id="1974498"/>
    <lineage>
        <taxon>Bacteria</taxon>
        <taxon>Candidatus Beckwithiibacteriota</taxon>
    </lineage>
</organism>
<dbReference type="Pfam" id="PF01850">
    <property type="entry name" value="PIN"/>
    <property type="match status" value="1"/>
</dbReference>
<accession>A0A2H0B408</accession>
<protein>
    <recommendedName>
        <fullName evidence="1">PIN domain-containing protein</fullName>
    </recommendedName>
</protein>
<comment type="caution">
    <text evidence="2">The sequence shown here is derived from an EMBL/GenBank/DDBJ whole genome shotgun (WGS) entry which is preliminary data.</text>
</comment>
<dbReference type="AlphaFoldDB" id="A0A2H0B408"/>
<dbReference type="PANTHER" id="PTHR42188">
    <property type="entry name" value="23S RRNA-SPECIFIC ENDONUCLEASE VAPC20"/>
    <property type="match status" value="1"/>
</dbReference>
<dbReference type="GO" id="GO:0016075">
    <property type="term" value="P:rRNA catabolic process"/>
    <property type="evidence" value="ECO:0007669"/>
    <property type="project" value="TreeGrafter"/>
</dbReference>
<dbReference type="InterPro" id="IPR002716">
    <property type="entry name" value="PIN_dom"/>
</dbReference>
<name>A0A2H0B408_9BACT</name>
<evidence type="ECO:0000259" key="1">
    <source>
        <dbReference type="Pfam" id="PF01850"/>
    </source>
</evidence>
<dbReference type="InterPro" id="IPR039018">
    <property type="entry name" value="VapC20-like"/>
</dbReference>
<dbReference type="Proteomes" id="UP000231081">
    <property type="component" value="Unassembled WGS sequence"/>
</dbReference>
<evidence type="ECO:0000313" key="3">
    <source>
        <dbReference type="Proteomes" id="UP000231081"/>
    </source>
</evidence>
<dbReference type="Gene3D" id="3.40.50.1010">
    <property type="entry name" value="5'-nuclease"/>
    <property type="match status" value="1"/>
</dbReference>
<proteinExistence type="predicted"/>
<reference evidence="2 3" key="1">
    <citation type="submission" date="2017-09" db="EMBL/GenBank/DDBJ databases">
        <title>Depth-based differentiation of microbial function through sediment-hosted aquifers and enrichment of novel symbionts in the deep terrestrial subsurface.</title>
        <authorList>
            <person name="Probst A.J."/>
            <person name="Ladd B."/>
            <person name="Jarett J.K."/>
            <person name="Geller-Mcgrath D.E."/>
            <person name="Sieber C.M."/>
            <person name="Emerson J.B."/>
            <person name="Anantharaman K."/>
            <person name="Thomas B.C."/>
            <person name="Malmstrom R."/>
            <person name="Stieglmeier M."/>
            <person name="Klingl A."/>
            <person name="Woyke T."/>
            <person name="Ryan C.M."/>
            <person name="Banfield J.F."/>
        </authorList>
    </citation>
    <scope>NUCLEOTIDE SEQUENCE [LARGE SCALE GENOMIC DNA]</scope>
    <source>
        <strain evidence="2">CG23_combo_of_CG06-09_8_20_14_all_47_9</strain>
    </source>
</reference>
<gene>
    <name evidence="2" type="ORF">COX09_05120</name>
</gene>
<dbReference type="SUPFAM" id="SSF88723">
    <property type="entry name" value="PIN domain-like"/>
    <property type="match status" value="1"/>
</dbReference>
<evidence type="ECO:0000313" key="2">
    <source>
        <dbReference type="EMBL" id="PIP51800.1"/>
    </source>
</evidence>
<dbReference type="EMBL" id="PCSQ01000133">
    <property type="protein sequence ID" value="PIP51800.1"/>
    <property type="molecule type" value="Genomic_DNA"/>
</dbReference>
<sequence>MLMRSTPRLRHKRIFIDSSAWIAYMLKGEPNHQAVFDYLTGEIRLKSKLFTSDYVLDETFTRLLNTQGITTVKNFKTHLSLTEKQGQLLVFWTDETLFTRSWPLFQKFAGHKLSFTDVTIFTLVKDFKLDEVLSLDQGFKKVGLTVRPLL</sequence>